<dbReference type="SUPFAM" id="SSF46955">
    <property type="entry name" value="Putative DNA-binding domain"/>
    <property type="match status" value="1"/>
</dbReference>
<evidence type="ECO:0000313" key="7">
    <source>
        <dbReference type="EMBL" id="MST73731.1"/>
    </source>
</evidence>
<organism evidence="7 8">
    <name type="scientific">Roseburia porci</name>
    <dbReference type="NCBI Taxonomy" id="2605790"/>
    <lineage>
        <taxon>Bacteria</taxon>
        <taxon>Bacillati</taxon>
        <taxon>Bacillota</taxon>
        <taxon>Clostridia</taxon>
        <taxon>Lachnospirales</taxon>
        <taxon>Lachnospiraceae</taxon>
        <taxon>Roseburia</taxon>
    </lineage>
</organism>
<dbReference type="GO" id="GO:0003700">
    <property type="term" value="F:DNA-binding transcription factor activity"/>
    <property type="evidence" value="ECO:0007669"/>
    <property type="project" value="InterPro"/>
</dbReference>
<feature type="coiled-coil region" evidence="5">
    <location>
        <begin position="84"/>
        <end position="115"/>
    </location>
</feature>
<comment type="caution">
    <text evidence="7">The sequence shown here is derived from an EMBL/GenBank/DDBJ whole genome shotgun (WGS) entry which is preliminary data.</text>
</comment>
<dbReference type="InterPro" id="IPR000551">
    <property type="entry name" value="MerR-type_HTH_dom"/>
</dbReference>
<name>A0A6L5YPZ3_9FIRM</name>
<evidence type="ECO:0000256" key="4">
    <source>
        <dbReference type="ARBA" id="ARBA00023163"/>
    </source>
</evidence>
<gene>
    <name evidence="7" type="ORF">FYJ75_01610</name>
</gene>
<dbReference type="PROSITE" id="PS50937">
    <property type="entry name" value="HTH_MERR_2"/>
    <property type="match status" value="1"/>
</dbReference>
<dbReference type="PANTHER" id="PTHR30204">
    <property type="entry name" value="REDOX-CYCLING DRUG-SENSING TRANSCRIPTIONAL ACTIVATOR SOXR"/>
    <property type="match status" value="1"/>
</dbReference>
<protein>
    <submittedName>
        <fullName evidence="7">MerR family transcriptional regulator</fullName>
    </submittedName>
</protein>
<evidence type="ECO:0000256" key="3">
    <source>
        <dbReference type="ARBA" id="ARBA00023125"/>
    </source>
</evidence>
<keyword evidence="8" id="KW-1185">Reference proteome</keyword>
<dbReference type="PANTHER" id="PTHR30204:SF69">
    <property type="entry name" value="MERR-FAMILY TRANSCRIPTIONAL REGULATOR"/>
    <property type="match status" value="1"/>
</dbReference>
<keyword evidence="3" id="KW-0238">DNA-binding</keyword>
<dbReference type="GO" id="GO:0003677">
    <property type="term" value="F:DNA binding"/>
    <property type="evidence" value="ECO:0007669"/>
    <property type="project" value="UniProtKB-KW"/>
</dbReference>
<dbReference type="SMART" id="SM00422">
    <property type="entry name" value="HTH_MERR"/>
    <property type="match status" value="1"/>
</dbReference>
<keyword evidence="2" id="KW-0805">Transcription regulation</keyword>
<sequence length="115" mass="13810">MLRRKMMKERTLREIKEEYGISRRAIQGYEALGLVAPTGKTKMSYLLYDEKMVERIREIRFYQNAGFQVKQIKELIDAPADVKKNALCDKRKELMRKIEELTRLLERMKKIIEEQ</sequence>
<dbReference type="Proteomes" id="UP000474024">
    <property type="component" value="Unassembled WGS sequence"/>
</dbReference>
<evidence type="ECO:0000256" key="1">
    <source>
        <dbReference type="ARBA" id="ARBA00022491"/>
    </source>
</evidence>
<dbReference type="AlphaFoldDB" id="A0A6L5YPZ3"/>
<dbReference type="EMBL" id="VUNI01000002">
    <property type="protein sequence ID" value="MST73731.1"/>
    <property type="molecule type" value="Genomic_DNA"/>
</dbReference>
<keyword evidence="1" id="KW-0678">Repressor</keyword>
<dbReference type="InterPro" id="IPR047057">
    <property type="entry name" value="MerR_fam"/>
</dbReference>
<proteinExistence type="predicted"/>
<evidence type="ECO:0000256" key="2">
    <source>
        <dbReference type="ARBA" id="ARBA00023015"/>
    </source>
</evidence>
<dbReference type="InterPro" id="IPR009061">
    <property type="entry name" value="DNA-bd_dom_put_sf"/>
</dbReference>
<reference evidence="7 8" key="1">
    <citation type="submission" date="2019-08" db="EMBL/GenBank/DDBJ databases">
        <title>In-depth cultivation of the pig gut microbiome towards novel bacterial diversity and tailored functional studies.</title>
        <authorList>
            <person name="Wylensek D."/>
            <person name="Hitch T.C.A."/>
            <person name="Clavel T."/>
        </authorList>
    </citation>
    <scope>NUCLEOTIDE SEQUENCE [LARGE SCALE GENOMIC DNA]</scope>
    <source>
        <strain evidence="7 8">MUC/MUC-530-WT-4D</strain>
    </source>
</reference>
<evidence type="ECO:0000256" key="5">
    <source>
        <dbReference type="SAM" id="Coils"/>
    </source>
</evidence>
<accession>A0A6L5YPZ3</accession>
<evidence type="ECO:0000313" key="8">
    <source>
        <dbReference type="Proteomes" id="UP000474024"/>
    </source>
</evidence>
<dbReference type="Gene3D" id="1.10.1660.10">
    <property type="match status" value="1"/>
</dbReference>
<keyword evidence="5" id="KW-0175">Coiled coil</keyword>
<evidence type="ECO:0000259" key="6">
    <source>
        <dbReference type="PROSITE" id="PS50937"/>
    </source>
</evidence>
<keyword evidence="4" id="KW-0804">Transcription</keyword>
<dbReference type="Pfam" id="PF13411">
    <property type="entry name" value="MerR_1"/>
    <property type="match status" value="1"/>
</dbReference>
<feature type="domain" description="HTH merR-type" evidence="6">
    <location>
        <begin position="13"/>
        <end position="78"/>
    </location>
</feature>